<dbReference type="EMBL" id="CM029054">
    <property type="protein sequence ID" value="KAG2539910.1"/>
    <property type="molecule type" value="Genomic_DNA"/>
</dbReference>
<gene>
    <name evidence="1" type="ORF">PVAP13_9NG507014</name>
</gene>
<proteinExistence type="predicted"/>
<accession>A0A8T0MRW1</accession>
<organism evidence="1 2">
    <name type="scientific">Panicum virgatum</name>
    <name type="common">Blackwell switchgrass</name>
    <dbReference type="NCBI Taxonomy" id="38727"/>
    <lineage>
        <taxon>Eukaryota</taxon>
        <taxon>Viridiplantae</taxon>
        <taxon>Streptophyta</taxon>
        <taxon>Embryophyta</taxon>
        <taxon>Tracheophyta</taxon>
        <taxon>Spermatophyta</taxon>
        <taxon>Magnoliopsida</taxon>
        <taxon>Liliopsida</taxon>
        <taxon>Poales</taxon>
        <taxon>Poaceae</taxon>
        <taxon>PACMAD clade</taxon>
        <taxon>Panicoideae</taxon>
        <taxon>Panicodae</taxon>
        <taxon>Paniceae</taxon>
        <taxon>Panicinae</taxon>
        <taxon>Panicum</taxon>
        <taxon>Panicum sect. Hiantes</taxon>
    </lineage>
</organism>
<protein>
    <submittedName>
        <fullName evidence="1">Uncharacterized protein</fullName>
    </submittedName>
</protein>
<evidence type="ECO:0000313" key="1">
    <source>
        <dbReference type="EMBL" id="KAG2539910.1"/>
    </source>
</evidence>
<dbReference type="AlphaFoldDB" id="A0A8T0MRW1"/>
<reference evidence="1" key="1">
    <citation type="submission" date="2020-05" db="EMBL/GenBank/DDBJ databases">
        <title>WGS assembly of Panicum virgatum.</title>
        <authorList>
            <person name="Lovell J.T."/>
            <person name="Jenkins J."/>
            <person name="Shu S."/>
            <person name="Juenger T.E."/>
            <person name="Schmutz J."/>
        </authorList>
    </citation>
    <scope>NUCLEOTIDE SEQUENCE</scope>
    <source>
        <strain evidence="1">AP13</strain>
    </source>
</reference>
<evidence type="ECO:0000313" key="2">
    <source>
        <dbReference type="Proteomes" id="UP000823388"/>
    </source>
</evidence>
<dbReference type="Proteomes" id="UP000823388">
    <property type="component" value="Chromosome 9N"/>
</dbReference>
<keyword evidence="2" id="KW-1185">Reference proteome</keyword>
<comment type="caution">
    <text evidence="1">The sequence shown here is derived from an EMBL/GenBank/DDBJ whole genome shotgun (WGS) entry which is preliminary data.</text>
</comment>
<name>A0A8T0MRW1_PANVG</name>
<sequence length="106" mass="11011">MDLRRRAARQRARRCGAAGVIRPYASHGVAAVGSTAAAASRSIAASRLARRPMECAGSVQQCVGDAAVAWPMAAISSICHGCRLAEAHQQLYVGGAGGAIRLFTLY</sequence>